<evidence type="ECO:0000313" key="2">
    <source>
        <dbReference type="EMBL" id="OOO09767.1"/>
    </source>
</evidence>
<feature type="region of interest" description="Disordered" evidence="1">
    <location>
        <begin position="1"/>
        <end position="38"/>
    </location>
</feature>
<evidence type="ECO:0000256" key="1">
    <source>
        <dbReference type="SAM" id="MobiDB-lite"/>
    </source>
</evidence>
<name>A0A1S9DL08_ASPOZ</name>
<protein>
    <submittedName>
        <fullName evidence="2">Uncharacterized protein</fullName>
    </submittedName>
</protein>
<dbReference type="EMBL" id="MKZY01000004">
    <property type="protein sequence ID" value="OOO09767.1"/>
    <property type="molecule type" value="Genomic_DNA"/>
</dbReference>
<comment type="caution">
    <text evidence="2">The sequence shown here is derived from an EMBL/GenBank/DDBJ whole genome shotgun (WGS) entry which is preliminary data.</text>
</comment>
<sequence>MPSHQEDFHVHGRGNPSTVPPEETASTRSGAHPSGKKVKTEILVAEPFLRFSPCLARILNFPKTDLRYTPWRGRDKTNPIADHNLLDRGGGGGLLEEARKELTWTHAVPPRRVLETAVHQERLRHRYNEDYPREDVG</sequence>
<proteinExistence type="predicted"/>
<reference evidence="2 3" key="1">
    <citation type="submission" date="2016-10" db="EMBL/GenBank/DDBJ databases">
        <title>Genome sequencing of Aspergillus oryzae BCC7051.</title>
        <authorList>
            <person name="Thammarongtham C."/>
            <person name="Vorapreeda T."/>
            <person name="Nookaew I."/>
            <person name="Srisuk T."/>
            <person name="Land M."/>
            <person name="Jeennor S."/>
            <person name="Laoteng K."/>
        </authorList>
    </citation>
    <scope>NUCLEOTIDE SEQUENCE [LARGE SCALE GENOMIC DNA]</scope>
    <source>
        <strain evidence="2 3">BCC7051</strain>
    </source>
</reference>
<feature type="compositionally biased region" description="Basic and acidic residues" evidence="1">
    <location>
        <begin position="1"/>
        <end position="10"/>
    </location>
</feature>
<evidence type="ECO:0000313" key="3">
    <source>
        <dbReference type="Proteomes" id="UP000190312"/>
    </source>
</evidence>
<dbReference type="AlphaFoldDB" id="A0A1S9DL08"/>
<accession>A0A1S9DL08</accession>
<dbReference type="Proteomes" id="UP000190312">
    <property type="component" value="Unassembled WGS sequence"/>
</dbReference>
<gene>
    <name evidence="2" type="ORF">OAory_01055750</name>
</gene>
<feature type="region of interest" description="Disordered" evidence="1">
    <location>
        <begin position="68"/>
        <end position="89"/>
    </location>
</feature>
<organism evidence="2 3">
    <name type="scientific">Aspergillus oryzae</name>
    <name type="common">Yellow koji mold</name>
    <dbReference type="NCBI Taxonomy" id="5062"/>
    <lineage>
        <taxon>Eukaryota</taxon>
        <taxon>Fungi</taxon>
        <taxon>Dikarya</taxon>
        <taxon>Ascomycota</taxon>
        <taxon>Pezizomycotina</taxon>
        <taxon>Eurotiomycetes</taxon>
        <taxon>Eurotiomycetidae</taxon>
        <taxon>Eurotiales</taxon>
        <taxon>Aspergillaceae</taxon>
        <taxon>Aspergillus</taxon>
        <taxon>Aspergillus subgen. Circumdati</taxon>
    </lineage>
</organism>